<dbReference type="EMBL" id="JBHSBY010000139">
    <property type="protein sequence ID" value="MFC4198465.1"/>
    <property type="molecule type" value="Genomic_DNA"/>
</dbReference>
<name>A0ABV8NN72_9SPHI</name>
<protein>
    <submittedName>
        <fullName evidence="1">Uncharacterized protein</fullName>
    </submittedName>
</protein>
<evidence type="ECO:0000313" key="2">
    <source>
        <dbReference type="Proteomes" id="UP001595792"/>
    </source>
</evidence>
<proteinExistence type="predicted"/>
<evidence type="ECO:0000313" key="1">
    <source>
        <dbReference type="EMBL" id="MFC4198465.1"/>
    </source>
</evidence>
<dbReference type="RefSeq" id="WP_378962458.1">
    <property type="nucleotide sequence ID" value="NZ_JBHRXC010000016.1"/>
</dbReference>
<keyword evidence="2" id="KW-1185">Reference proteome</keyword>
<gene>
    <name evidence="1" type="ORF">ACFOUY_17295</name>
</gene>
<comment type="caution">
    <text evidence="1">The sequence shown here is derived from an EMBL/GenBank/DDBJ whole genome shotgun (WGS) entry which is preliminary data.</text>
</comment>
<organism evidence="1 2">
    <name type="scientific">Pedobacter jamesrossensis</name>
    <dbReference type="NCBI Taxonomy" id="1908238"/>
    <lineage>
        <taxon>Bacteria</taxon>
        <taxon>Pseudomonadati</taxon>
        <taxon>Bacteroidota</taxon>
        <taxon>Sphingobacteriia</taxon>
        <taxon>Sphingobacteriales</taxon>
        <taxon>Sphingobacteriaceae</taxon>
        <taxon>Pedobacter</taxon>
    </lineage>
</organism>
<accession>A0ABV8NN72</accession>
<sequence>MSDKNTSDIQKFIKSYEPAKFKMLSRGIEVRGIKDIHRGITYANEVIQRLSLRLTISHSAEMAMYGSFEVLDA</sequence>
<reference evidence="2" key="1">
    <citation type="journal article" date="2019" name="Int. J. Syst. Evol. Microbiol.">
        <title>The Global Catalogue of Microorganisms (GCM) 10K type strain sequencing project: providing services to taxonomists for standard genome sequencing and annotation.</title>
        <authorList>
            <consortium name="The Broad Institute Genomics Platform"/>
            <consortium name="The Broad Institute Genome Sequencing Center for Infectious Disease"/>
            <person name="Wu L."/>
            <person name="Ma J."/>
        </authorList>
    </citation>
    <scope>NUCLEOTIDE SEQUENCE [LARGE SCALE GENOMIC DNA]</scope>
    <source>
        <strain evidence="2">CCM 8689</strain>
    </source>
</reference>
<dbReference type="Proteomes" id="UP001595792">
    <property type="component" value="Unassembled WGS sequence"/>
</dbReference>